<reference evidence="1" key="1">
    <citation type="submission" date="2018-05" db="EMBL/GenBank/DDBJ databases">
        <authorList>
            <person name="Lanie J.A."/>
            <person name="Ng W.-L."/>
            <person name="Kazmierczak K.M."/>
            <person name="Andrzejewski T.M."/>
            <person name="Davidsen T.M."/>
            <person name="Wayne K.J."/>
            <person name="Tettelin H."/>
            <person name="Glass J.I."/>
            <person name="Rusch D."/>
            <person name="Podicherti R."/>
            <person name="Tsui H.-C.T."/>
            <person name="Winkler M.E."/>
        </authorList>
    </citation>
    <scope>NUCLEOTIDE SEQUENCE</scope>
</reference>
<dbReference type="AlphaFoldDB" id="A0A382L1J5"/>
<name>A0A382L1J5_9ZZZZ</name>
<accession>A0A382L1J5</accession>
<gene>
    <name evidence="1" type="ORF">METZ01_LOCUS283718</name>
</gene>
<feature type="non-terminal residue" evidence="1">
    <location>
        <position position="23"/>
    </location>
</feature>
<sequence>MVILVGEILQYFGSPAYLYFEGH</sequence>
<protein>
    <submittedName>
        <fullName evidence="1">Uncharacterized protein</fullName>
    </submittedName>
</protein>
<dbReference type="EMBL" id="UINC01084324">
    <property type="protein sequence ID" value="SVC30864.1"/>
    <property type="molecule type" value="Genomic_DNA"/>
</dbReference>
<organism evidence="1">
    <name type="scientific">marine metagenome</name>
    <dbReference type="NCBI Taxonomy" id="408172"/>
    <lineage>
        <taxon>unclassified sequences</taxon>
        <taxon>metagenomes</taxon>
        <taxon>ecological metagenomes</taxon>
    </lineage>
</organism>
<evidence type="ECO:0000313" key="1">
    <source>
        <dbReference type="EMBL" id="SVC30864.1"/>
    </source>
</evidence>
<proteinExistence type="predicted"/>